<reference evidence="1 2" key="1">
    <citation type="submission" date="2018-08" db="EMBL/GenBank/DDBJ databases">
        <title>Thalassotalea euphylliae genome.</title>
        <authorList>
            <person name="Summers S."/>
            <person name="Rice S.A."/>
            <person name="Freckelton M.L."/>
            <person name="Nedved B.T."/>
            <person name="Hadfield M.G."/>
        </authorList>
    </citation>
    <scope>NUCLEOTIDE SEQUENCE [LARGE SCALE GENOMIC DNA]</scope>
    <source>
        <strain evidence="1 2">H1</strain>
    </source>
</reference>
<organism evidence="1 2">
    <name type="scientific">Thalassotalea euphylliae</name>
    <dbReference type="NCBI Taxonomy" id="1655234"/>
    <lineage>
        <taxon>Bacteria</taxon>
        <taxon>Pseudomonadati</taxon>
        <taxon>Pseudomonadota</taxon>
        <taxon>Gammaproteobacteria</taxon>
        <taxon>Alteromonadales</taxon>
        <taxon>Colwelliaceae</taxon>
        <taxon>Thalassotalea</taxon>
    </lineage>
</organism>
<sequence length="292" mass="33603">MAVSQRVNGIMLSKLNYTNEDYAIQSRLNELFIELLECAKDKVFPYGRTSKDIVLDGIYPNFSHQKCKILYIGRESLGLTGENYIDLMHHAYKVDKRIGTQSLNQHQLHSLKLSIAYGLNQNCCSWQEIPQATEIAKTFASEQGVSYAFMNLSKLSNESDDWAVDWQLVDGFIDAFKNSEINFFSKQIDIIQPDIIITMNLEQRLQVLGQITPLEYGSKASYYLLKTPEREYKLFDLFHFSAIGKSRNECFYTPVVQGIKRFTSNYIETISNDRLGLLPKINCALLSWNDRN</sequence>
<dbReference type="OrthoDB" id="5691034at2"/>
<dbReference type="Proteomes" id="UP000256478">
    <property type="component" value="Unassembled WGS sequence"/>
</dbReference>
<evidence type="ECO:0000313" key="2">
    <source>
        <dbReference type="Proteomes" id="UP000256478"/>
    </source>
</evidence>
<evidence type="ECO:0000313" key="1">
    <source>
        <dbReference type="EMBL" id="REL25867.1"/>
    </source>
</evidence>
<dbReference type="EMBL" id="QUOU01000001">
    <property type="protein sequence ID" value="REL25867.1"/>
    <property type="molecule type" value="Genomic_DNA"/>
</dbReference>
<comment type="caution">
    <text evidence="1">The sequence shown here is derived from an EMBL/GenBank/DDBJ whole genome shotgun (WGS) entry which is preliminary data.</text>
</comment>
<protein>
    <submittedName>
        <fullName evidence="1">Uncharacterized protein</fullName>
    </submittedName>
</protein>
<gene>
    <name evidence="1" type="ORF">DXX93_04340</name>
</gene>
<dbReference type="RefSeq" id="WP_116006992.1">
    <property type="nucleotide sequence ID" value="NZ_QUOU01000001.1"/>
</dbReference>
<accession>A0A3E0TNE5</accession>
<name>A0A3E0TNE5_9GAMM</name>
<proteinExistence type="predicted"/>
<dbReference type="AlphaFoldDB" id="A0A3E0TNE5"/>